<dbReference type="KEGG" id="yli:2910169"/>
<feature type="compositionally biased region" description="Acidic residues" evidence="1">
    <location>
        <begin position="23"/>
        <end position="36"/>
    </location>
</feature>
<evidence type="ECO:0000313" key="5">
    <source>
        <dbReference type="Proteomes" id="UP000182444"/>
    </source>
</evidence>
<evidence type="ECO:0000313" key="4">
    <source>
        <dbReference type="EMBL" id="RDW26582.1"/>
    </source>
</evidence>
<gene>
    <name evidence="4" type="ORF">B0I71DRAFT_30764</name>
    <name evidence="3" type="ORF">YALI1_D19087g</name>
</gene>
<name>A0A1H6QBS7_YARLL</name>
<feature type="compositionally biased region" description="Low complexity" evidence="1">
    <location>
        <begin position="10"/>
        <end position="22"/>
    </location>
</feature>
<dbReference type="Pfam" id="PF04795">
    <property type="entry name" value="PAPA-1"/>
    <property type="match status" value="1"/>
</dbReference>
<dbReference type="GO" id="GO:0031011">
    <property type="term" value="C:Ino80 complex"/>
    <property type="evidence" value="ECO:0007669"/>
    <property type="project" value="InterPro"/>
</dbReference>
<dbReference type="SMART" id="SM01406">
    <property type="entry name" value="PAPA-1"/>
    <property type="match status" value="1"/>
</dbReference>
<feature type="region of interest" description="Disordered" evidence="1">
    <location>
        <begin position="172"/>
        <end position="214"/>
    </location>
</feature>
<evidence type="ECO:0000259" key="2">
    <source>
        <dbReference type="SMART" id="SM01406"/>
    </source>
</evidence>
<evidence type="ECO:0000313" key="3">
    <source>
        <dbReference type="EMBL" id="AOW04113.1"/>
    </source>
</evidence>
<dbReference type="GO" id="GO:0006338">
    <property type="term" value="P:chromatin remodeling"/>
    <property type="evidence" value="ECO:0007669"/>
    <property type="project" value="InterPro"/>
</dbReference>
<dbReference type="InterPro" id="IPR029523">
    <property type="entry name" value="INO80B/Ies2"/>
</dbReference>
<dbReference type="PANTHER" id="PTHR21561">
    <property type="entry name" value="INO80 COMPLEX SUBUNIT B"/>
    <property type="match status" value="1"/>
</dbReference>
<protein>
    <submittedName>
        <fullName evidence="4">PAPA-1-like conserved region-domain-containing protein</fullName>
    </submittedName>
</protein>
<dbReference type="AlphaFoldDB" id="A0A1H6QBS7"/>
<proteinExistence type="predicted"/>
<feature type="compositionally biased region" description="Acidic residues" evidence="1">
    <location>
        <begin position="51"/>
        <end position="93"/>
    </location>
</feature>
<reference evidence="3 5" key="1">
    <citation type="journal article" date="2016" name="PLoS ONE">
        <title>Sequence Assembly of Yarrowia lipolytica Strain W29/CLIB89 Shows Transposable Element Diversity.</title>
        <authorList>
            <person name="Magnan C."/>
            <person name="Yu J."/>
            <person name="Chang I."/>
            <person name="Jahn E."/>
            <person name="Kanomata Y."/>
            <person name="Wu J."/>
            <person name="Zeller M."/>
            <person name="Oakes M."/>
            <person name="Baldi P."/>
            <person name="Sandmeyer S."/>
        </authorList>
    </citation>
    <scope>NUCLEOTIDE SEQUENCE [LARGE SCALE GENOMIC DNA]</scope>
    <source>
        <strain evidence="3">CLIB89</strain>
        <strain evidence="5">CLIB89(W29)</strain>
    </source>
</reference>
<dbReference type="EMBL" id="CP017556">
    <property type="protein sequence ID" value="AOW04113.1"/>
    <property type="molecule type" value="Genomic_DNA"/>
</dbReference>
<reference evidence="4 6" key="2">
    <citation type="submission" date="2018-07" db="EMBL/GenBank/DDBJ databases">
        <title>Draft Genome Assemblies for Five Robust Yarrowia lipolytica Strains Exhibiting High Lipid Production and Pentose Sugar Utilization and Sugar Alcohol Secretion from Undetoxified Lignocellulosic Biomass Hydrolysates.</title>
        <authorList>
            <consortium name="DOE Joint Genome Institute"/>
            <person name="Walker C."/>
            <person name="Ryu S."/>
            <person name="Na H."/>
            <person name="Zane M."/>
            <person name="LaButti K."/>
            <person name="Lipzen A."/>
            <person name="Haridas S."/>
            <person name="Barry K."/>
            <person name="Grigoriev I.V."/>
            <person name="Quarterman J."/>
            <person name="Slininger P."/>
            <person name="Dien B."/>
            <person name="Trinh C.T."/>
        </authorList>
    </citation>
    <scope>NUCLEOTIDE SEQUENCE [LARGE SCALE GENOMIC DNA]</scope>
    <source>
        <strain evidence="4 6">YB392</strain>
    </source>
</reference>
<dbReference type="OMA" id="FISHPAM"/>
<dbReference type="PANTHER" id="PTHR21561:SF12">
    <property type="entry name" value="INO80 COMPLEX SUBUNIT B"/>
    <property type="match status" value="1"/>
</dbReference>
<evidence type="ECO:0000256" key="1">
    <source>
        <dbReference type="SAM" id="MobiDB-lite"/>
    </source>
</evidence>
<dbReference type="VEuPathDB" id="FungiDB:YALI0_D15576g"/>
<dbReference type="EMBL" id="KZ858977">
    <property type="protein sequence ID" value="RDW26582.1"/>
    <property type="molecule type" value="Genomic_DNA"/>
</dbReference>
<feature type="domain" description="INO80 complex subunit B-like conserved region" evidence="2">
    <location>
        <begin position="141"/>
        <end position="222"/>
    </location>
</feature>
<dbReference type="GeneID" id="2910169"/>
<feature type="compositionally biased region" description="Polar residues" evidence="1">
    <location>
        <begin position="128"/>
        <end position="141"/>
    </location>
</feature>
<evidence type="ECO:0000313" key="6">
    <source>
        <dbReference type="Proteomes" id="UP000256601"/>
    </source>
</evidence>
<dbReference type="VEuPathDB" id="FungiDB:YALI1_D19087g"/>
<feature type="region of interest" description="Disordered" evidence="1">
    <location>
        <begin position="1"/>
        <end position="141"/>
    </location>
</feature>
<organism evidence="3 5">
    <name type="scientific">Yarrowia lipolytica</name>
    <name type="common">Candida lipolytica</name>
    <dbReference type="NCBI Taxonomy" id="4952"/>
    <lineage>
        <taxon>Eukaryota</taxon>
        <taxon>Fungi</taxon>
        <taxon>Dikarya</taxon>
        <taxon>Ascomycota</taxon>
        <taxon>Saccharomycotina</taxon>
        <taxon>Dipodascomycetes</taxon>
        <taxon>Dipodascales</taxon>
        <taxon>Dipodascales incertae sedis</taxon>
        <taxon>Yarrowia</taxon>
    </lineage>
</organism>
<feature type="compositionally biased region" description="Basic and acidic residues" evidence="1">
    <location>
        <begin position="101"/>
        <end position="120"/>
    </location>
</feature>
<dbReference type="eggNOG" id="ENOG502S7M7">
    <property type="taxonomic scope" value="Eukaryota"/>
</dbReference>
<dbReference type="InterPro" id="IPR006880">
    <property type="entry name" value="INO80B_C"/>
</dbReference>
<dbReference type="Proteomes" id="UP000182444">
    <property type="component" value="Chromosome 1D"/>
</dbReference>
<accession>A0A1H6QBS7</accession>
<sequence>MGRNCTVLQSSTQSASMSSSELSEIDEGYDQELSDSDFDRPVRAKKLRVLEDEEEVEDEEDQVEDEDEPEEAEEEAEDEPESELDSEELEFLDYNDQGTPDPDRMTNRQKSMLRDEKGPSNEDFLQLPANSRQQKILSQEEQALKRTELARRRKNLSERKLEEEKMDTLNKLLYKQPKKTASGADTPQEEDKGVKKRREFISHPAMTSWKSNKDGLSLSWGVEAKVELED</sequence>
<dbReference type="Proteomes" id="UP000256601">
    <property type="component" value="Unassembled WGS sequence"/>
</dbReference>